<organism evidence="1 2">
    <name type="scientific">Thlaspi arvense</name>
    <name type="common">Field penny-cress</name>
    <dbReference type="NCBI Taxonomy" id="13288"/>
    <lineage>
        <taxon>Eukaryota</taxon>
        <taxon>Viridiplantae</taxon>
        <taxon>Streptophyta</taxon>
        <taxon>Embryophyta</taxon>
        <taxon>Tracheophyta</taxon>
        <taxon>Spermatophyta</taxon>
        <taxon>Magnoliopsida</taxon>
        <taxon>eudicotyledons</taxon>
        <taxon>Gunneridae</taxon>
        <taxon>Pentapetalae</taxon>
        <taxon>rosids</taxon>
        <taxon>malvids</taxon>
        <taxon>Brassicales</taxon>
        <taxon>Brassicaceae</taxon>
        <taxon>Thlaspideae</taxon>
        <taxon>Thlaspi</taxon>
    </lineage>
</organism>
<sequence>MKGGLLLDVIVGESASVLELLPGEDETLLIRGNPFLILDLRLDVVNRIGTLDLESDGLSGEGFHEDLHLLITHTTIYQIH</sequence>
<keyword evidence="2" id="KW-1185">Reference proteome</keyword>
<evidence type="ECO:0000313" key="2">
    <source>
        <dbReference type="Proteomes" id="UP000836841"/>
    </source>
</evidence>
<proteinExistence type="predicted"/>
<dbReference type="Proteomes" id="UP000836841">
    <property type="component" value="Unassembled WGS sequence"/>
</dbReference>
<accession>A0AAU9RTA5</accession>
<comment type="caution">
    <text evidence="1">The sequence shown here is derived from an EMBL/GenBank/DDBJ whole genome shotgun (WGS) entry which is preliminary data.</text>
</comment>
<protein>
    <submittedName>
        <fullName evidence="1">Uncharacterized protein</fullName>
    </submittedName>
</protein>
<name>A0AAU9RTA5_THLAR</name>
<gene>
    <name evidence="1" type="ORF">TAV2_LOCUS8661</name>
</gene>
<reference evidence="1 2" key="1">
    <citation type="submission" date="2022-03" db="EMBL/GenBank/DDBJ databases">
        <authorList>
            <person name="Nunn A."/>
            <person name="Chopra R."/>
            <person name="Nunn A."/>
            <person name="Contreras Garrido A."/>
        </authorList>
    </citation>
    <scope>NUCLEOTIDE SEQUENCE [LARGE SCALE GENOMIC DNA]</scope>
</reference>
<dbReference type="EMBL" id="CAJVSB020000446">
    <property type="protein sequence ID" value="CAH2050984.1"/>
    <property type="molecule type" value="Genomic_DNA"/>
</dbReference>
<evidence type="ECO:0000313" key="1">
    <source>
        <dbReference type="EMBL" id="CAH2050984.1"/>
    </source>
</evidence>
<dbReference type="AlphaFoldDB" id="A0AAU9RTA5"/>